<gene>
    <name evidence="3" type="ORF">DWV06_00285</name>
</gene>
<feature type="transmembrane region" description="Helical" evidence="1">
    <location>
        <begin position="165"/>
        <end position="184"/>
    </location>
</feature>
<dbReference type="RefSeq" id="WP_115480180.1">
    <property type="nucleotide sequence ID" value="NZ_QRCT01000002.1"/>
</dbReference>
<comment type="caution">
    <text evidence="3">The sequence shown here is derived from an EMBL/GenBank/DDBJ whole genome shotgun (WGS) entry which is preliminary data.</text>
</comment>
<name>A0A371B0B5_9FIRM</name>
<keyword evidence="1" id="KW-0812">Transmembrane</keyword>
<evidence type="ECO:0000313" key="4">
    <source>
        <dbReference type="Proteomes" id="UP000255036"/>
    </source>
</evidence>
<proteinExistence type="predicted"/>
<dbReference type="InterPro" id="IPR029002">
    <property type="entry name" value="PLPC/GPLD1"/>
</dbReference>
<dbReference type="Proteomes" id="UP000255036">
    <property type="component" value="Unassembled WGS sequence"/>
</dbReference>
<dbReference type="OrthoDB" id="2878022at2"/>
<evidence type="ECO:0000313" key="3">
    <source>
        <dbReference type="EMBL" id="RDU25275.1"/>
    </source>
</evidence>
<sequence>MRKKSHISLARYIVKEMEVEELMKHRKAFCLGSILPDCKPSFFTMKHEFNGTFDKMQSEIARLTTGTTQDNMRVYCRDLGQVIHFIADYFTFPHNHIFPGSLKDHCIYEKELKYSLRSYIKSGEAQRNLQRMRVFKSSDEICEFIKKSHEEYLKMKKTVKEDCKYIVSICHQVVIGILSLIGIYCKNSTELEIAA</sequence>
<keyword evidence="4" id="KW-1185">Reference proteome</keyword>
<dbReference type="AlphaFoldDB" id="A0A371B0B5"/>
<dbReference type="GO" id="GO:0016788">
    <property type="term" value="F:hydrolase activity, acting on ester bonds"/>
    <property type="evidence" value="ECO:0007669"/>
    <property type="project" value="InterPro"/>
</dbReference>
<organism evidence="3 4">
    <name type="scientific">Anaerosacchariphilus polymeriproducens</name>
    <dbReference type="NCBI Taxonomy" id="1812858"/>
    <lineage>
        <taxon>Bacteria</taxon>
        <taxon>Bacillati</taxon>
        <taxon>Bacillota</taxon>
        <taxon>Clostridia</taxon>
        <taxon>Lachnospirales</taxon>
        <taxon>Lachnospiraceae</taxon>
        <taxon>Anaerosacchariphilus</taxon>
    </lineage>
</organism>
<evidence type="ECO:0000256" key="1">
    <source>
        <dbReference type="SAM" id="Phobius"/>
    </source>
</evidence>
<accession>A0A371B0B5</accession>
<evidence type="ECO:0000259" key="2">
    <source>
        <dbReference type="Pfam" id="PF00882"/>
    </source>
</evidence>
<keyword evidence="1" id="KW-1133">Transmembrane helix</keyword>
<protein>
    <recommendedName>
        <fullName evidence="2">Phospholipase C/D domain-containing protein</fullName>
    </recommendedName>
</protein>
<dbReference type="InterPro" id="IPR008947">
    <property type="entry name" value="PLipase_C/P1_nuclease_dom_sf"/>
</dbReference>
<dbReference type="Pfam" id="PF00882">
    <property type="entry name" value="Zn_dep_PLPC"/>
    <property type="match status" value="1"/>
</dbReference>
<dbReference type="SUPFAM" id="SSF48537">
    <property type="entry name" value="Phospholipase C/P1 nuclease"/>
    <property type="match status" value="1"/>
</dbReference>
<dbReference type="EMBL" id="QRCT01000002">
    <property type="protein sequence ID" value="RDU25275.1"/>
    <property type="molecule type" value="Genomic_DNA"/>
</dbReference>
<keyword evidence="1" id="KW-0472">Membrane</keyword>
<reference evidence="3 4" key="1">
    <citation type="submission" date="2018-07" db="EMBL/GenBank/DDBJ databases">
        <title>Anaerosacharophilus polymeroproducens gen. nov. sp. nov., an anaerobic bacterium isolated from salt field.</title>
        <authorList>
            <person name="Kim W."/>
            <person name="Yang S.-H."/>
            <person name="Oh J."/>
            <person name="Lee J.-H."/>
            <person name="Kwon K.K."/>
        </authorList>
    </citation>
    <scope>NUCLEOTIDE SEQUENCE [LARGE SCALE GENOMIC DNA]</scope>
    <source>
        <strain evidence="3 4">MCWD5</strain>
    </source>
</reference>
<feature type="domain" description="Phospholipase C/D" evidence="2">
    <location>
        <begin position="5"/>
        <end position="156"/>
    </location>
</feature>